<accession>A0ABP1IZ61</accession>
<gene>
    <name evidence="1" type="ORF">HINF_LOCUS31164</name>
</gene>
<name>A0ABP1IZ61_9EUKA</name>
<proteinExistence type="predicted"/>
<evidence type="ECO:0000313" key="1">
    <source>
        <dbReference type="EMBL" id="CAL6027097.1"/>
    </source>
</evidence>
<comment type="caution">
    <text evidence="1">The sequence shown here is derived from an EMBL/GenBank/DDBJ whole genome shotgun (WGS) entry which is preliminary data.</text>
</comment>
<organism evidence="1 2">
    <name type="scientific">Hexamita inflata</name>
    <dbReference type="NCBI Taxonomy" id="28002"/>
    <lineage>
        <taxon>Eukaryota</taxon>
        <taxon>Metamonada</taxon>
        <taxon>Diplomonadida</taxon>
        <taxon>Hexamitidae</taxon>
        <taxon>Hexamitinae</taxon>
        <taxon>Hexamita</taxon>
    </lineage>
</organism>
<evidence type="ECO:0000313" key="2">
    <source>
        <dbReference type="Proteomes" id="UP001642409"/>
    </source>
</evidence>
<dbReference type="EMBL" id="CAXDID020000103">
    <property type="protein sequence ID" value="CAL6027097.1"/>
    <property type="molecule type" value="Genomic_DNA"/>
</dbReference>
<sequence>MYQNESLASDSNTVLTGVIFRNTLGITLKFIGYCNDSFLLNSVYICLFIWSGQYIRNSESSDDCIESTSPTKVSESQRMNQIEQLLVRFEFCQIAYQFMQYVNAYNNKSKLHKSICEHK</sequence>
<protein>
    <submittedName>
        <fullName evidence="1">Hypothetical_protein</fullName>
    </submittedName>
</protein>
<dbReference type="Proteomes" id="UP001642409">
    <property type="component" value="Unassembled WGS sequence"/>
</dbReference>
<reference evidence="1 2" key="1">
    <citation type="submission" date="2024-07" db="EMBL/GenBank/DDBJ databases">
        <authorList>
            <person name="Akdeniz Z."/>
        </authorList>
    </citation>
    <scope>NUCLEOTIDE SEQUENCE [LARGE SCALE GENOMIC DNA]</scope>
</reference>
<keyword evidence="2" id="KW-1185">Reference proteome</keyword>